<dbReference type="InterPro" id="IPR036709">
    <property type="entry name" value="Autotransporte_beta_dom_sf"/>
</dbReference>
<evidence type="ECO:0000313" key="2">
    <source>
        <dbReference type="EMBL" id="MXO66287.1"/>
    </source>
</evidence>
<reference evidence="2 3" key="1">
    <citation type="submission" date="2019-12" db="EMBL/GenBank/DDBJ databases">
        <title>Genomic-based taxomic classification of the family Erythrobacteraceae.</title>
        <authorList>
            <person name="Xu L."/>
        </authorList>
    </citation>
    <scope>NUCLEOTIDE SEQUENCE [LARGE SCALE GENOMIC DNA]</scope>
    <source>
        <strain evidence="2 3">LMG 29518</strain>
    </source>
</reference>
<proteinExistence type="predicted"/>
<sequence>MYRVLTYGAALAALTLPGIAHAEIPPAVRAMLDAAIATGDRAKIATVFEIAEATYPGEKDELSALHDAFLDQTKRSASLAAKKKEARIRSASLIDMWSGEGQIGALRETGNSESLGLTAGVKMQRTGIDWRHKLHFLFDYQSTNGETTREQYLASYEPQYQLKGELFFIFGLAQFESDQFQGYDSRYSVSGGAGYRIVDSDDLQLSVQAGPAWRRTDFTDGDEESVLTGLAALNMDWKINDRVTLKQDADAYLRSENTTLSSTTSLEAALGGALSARASYAVEYATAPPDGSVTTDTLTRFTLVYGF</sequence>
<protein>
    <submittedName>
        <fullName evidence="2">DUF481 domain-containing protein</fullName>
    </submittedName>
</protein>
<dbReference type="OrthoDB" id="7341471at2"/>
<keyword evidence="3" id="KW-1185">Reference proteome</keyword>
<evidence type="ECO:0000256" key="1">
    <source>
        <dbReference type="SAM" id="SignalP"/>
    </source>
</evidence>
<dbReference type="AlphaFoldDB" id="A0A6I4T616"/>
<dbReference type="EMBL" id="WTYT01000004">
    <property type="protein sequence ID" value="MXO66287.1"/>
    <property type="molecule type" value="Genomic_DNA"/>
</dbReference>
<name>A0A6I4T616_9SPHN</name>
<organism evidence="2 3">
    <name type="scientific">Altericroceibacterium endophyticum</name>
    <dbReference type="NCBI Taxonomy" id="1808508"/>
    <lineage>
        <taxon>Bacteria</taxon>
        <taxon>Pseudomonadati</taxon>
        <taxon>Pseudomonadota</taxon>
        <taxon>Alphaproteobacteria</taxon>
        <taxon>Sphingomonadales</taxon>
        <taxon>Erythrobacteraceae</taxon>
        <taxon>Altericroceibacterium</taxon>
    </lineage>
</organism>
<dbReference type="Pfam" id="PF04338">
    <property type="entry name" value="DUF481"/>
    <property type="match status" value="1"/>
</dbReference>
<dbReference type="Proteomes" id="UP000438476">
    <property type="component" value="Unassembled WGS sequence"/>
</dbReference>
<keyword evidence="1" id="KW-0732">Signal</keyword>
<dbReference type="RefSeq" id="WP_160736711.1">
    <property type="nucleotide sequence ID" value="NZ_WTYT01000004.1"/>
</dbReference>
<evidence type="ECO:0000313" key="3">
    <source>
        <dbReference type="Proteomes" id="UP000438476"/>
    </source>
</evidence>
<gene>
    <name evidence="2" type="ORF">GRI91_11015</name>
</gene>
<accession>A0A6I4T616</accession>
<feature type="chain" id="PRO_5026209165" evidence="1">
    <location>
        <begin position="23"/>
        <end position="307"/>
    </location>
</feature>
<dbReference type="SUPFAM" id="SSF103515">
    <property type="entry name" value="Autotransporter"/>
    <property type="match status" value="1"/>
</dbReference>
<comment type="caution">
    <text evidence="2">The sequence shown here is derived from an EMBL/GenBank/DDBJ whole genome shotgun (WGS) entry which is preliminary data.</text>
</comment>
<feature type="signal peptide" evidence="1">
    <location>
        <begin position="1"/>
        <end position="22"/>
    </location>
</feature>
<dbReference type="InterPro" id="IPR007433">
    <property type="entry name" value="DUF481"/>
</dbReference>